<organism evidence="1">
    <name type="scientific">Myoviridae sp. ctEtC12</name>
    <dbReference type="NCBI Taxonomy" id="2825062"/>
    <lineage>
        <taxon>Viruses</taxon>
        <taxon>Duplodnaviria</taxon>
        <taxon>Heunggongvirae</taxon>
        <taxon>Uroviricota</taxon>
        <taxon>Caudoviricetes</taxon>
    </lineage>
</organism>
<name>A0A8S5V2Z6_9CAUD</name>
<dbReference type="Gene3D" id="3.40.50.300">
    <property type="entry name" value="P-loop containing nucleotide triphosphate hydrolases"/>
    <property type="match status" value="1"/>
</dbReference>
<dbReference type="InterPro" id="IPR027417">
    <property type="entry name" value="P-loop_NTPase"/>
</dbReference>
<evidence type="ECO:0000313" key="1">
    <source>
        <dbReference type="EMBL" id="DAG01128.1"/>
    </source>
</evidence>
<sequence length="404" mass="46766">MALRYAGIRILFLRRTYPELRENHIVQLKAMLEGVATWRELEKAFSFPNGSRIIFGHCAGEHDVDQFQGQEYDVICIDEATHFTEYQFSVLTACLRGGNPFPKRMYLTCNPGGVGHMWVKRLFVDREYKPGENPENYVFIQALASDNPVWKKNDPKFLEGLDNLPDGLREAWRDGRWDIFAGQYFPEFRRETHVIQPRTLPDAWPRYRVIDYGLDMLACYWAAIDYDGRLWIYRELCSPDLIVSQAAGAMRERTPDAETIRYTLAPPDLWSTQKVSGRTMAEEFIRCGVSLIKAPNQRVHGWLALKEYLKLWPDGRPGMLIFEDCKRLIRDLAAVQHDEKNPSDVAKEPHEYTHSPDAIRYLCAFRAMGAEPEEPEREDDDERMDYDDAMLGGALSEEYLTYGG</sequence>
<accession>A0A8S5V2Z6</accession>
<dbReference type="Pfam" id="PF03237">
    <property type="entry name" value="Terminase_6N"/>
    <property type="match status" value="1"/>
</dbReference>
<proteinExistence type="predicted"/>
<reference evidence="1" key="1">
    <citation type="journal article" date="2021" name="Proc. Natl. Acad. Sci. U.S.A.">
        <title>A Catalog of Tens of Thousands of Viruses from Human Metagenomes Reveals Hidden Associations with Chronic Diseases.</title>
        <authorList>
            <person name="Tisza M.J."/>
            <person name="Buck C.B."/>
        </authorList>
    </citation>
    <scope>NUCLEOTIDE SEQUENCE</scope>
    <source>
        <strain evidence="1">CtEtC12</strain>
    </source>
</reference>
<protein>
    <submittedName>
        <fullName evidence="1">Large subunit terminase</fullName>
    </submittedName>
</protein>
<dbReference type="EMBL" id="BK016187">
    <property type="protein sequence ID" value="DAG01128.1"/>
    <property type="molecule type" value="Genomic_DNA"/>
</dbReference>
<dbReference type="Gene3D" id="3.30.420.280">
    <property type="match status" value="1"/>
</dbReference>